<dbReference type="RefSeq" id="WP_369260620.1">
    <property type="nucleotide sequence ID" value="NZ_CP163440.1"/>
</dbReference>
<reference evidence="2" key="1">
    <citation type="submission" date="2024-07" db="EMBL/GenBank/DDBJ databases">
        <authorList>
            <person name="Yu S.T."/>
        </authorList>
    </citation>
    <scope>NUCLEOTIDE SEQUENCE</scope>
    <source>
        <strain evidence="2">R35</strain>
    </source>
</reference>
<organism evidence="2">
    <name type="scientific">Streptomyces sp. R35</name>
    <dbReference type="NCBI Taxonomy" id="3238630"/>
    <lineage>
        <taxon>Bacteria</taxon>
        <taxon>Bacillati</taxon>
        <taxon>Actinomycetota</taxon>
        <taxon>Actinomycetes</taxon>
        <taxon>Kitasatosporales</taxon>
        <taxon>Streptomycetaceae</taxon>
        <taxon>Streptomyces</taxon>
    </lineage>
</organism>
<proteinExistence type="predicted"/>
<protein>
    <submittedName>
        <fullName evidence="2">Uncharacterized protein</fullName>
    </submittedName>
</protein>
<dbReference type="AlphaFoldDB" id="A0AB39SAG2"/>
<evidence type="ECO:0000256" key="1">
    <source>
        <dbReference type="SAM" id="MobiDB-lite"/>
    </source>
</evidence>
<sequence>MSDPDGNEHLSSAQAGVPQPPEAAEDTTEQKLRVSHAARTRSAASRAAAICHYIGQHSSDEKHEGGTADEQISWKSAHAARVAAQAVAVLAESSPAPAADSRCARNASASAAQAAQMGQLHDSSSELSVAACRAALTASQAAAAAAGAGGSGENETLNAKADAAEADAVAAARKAGWMLPGQDLPEVSTGIRSPDLMSMLHL</sequence>
<dbReference type="EMBL" id="CP163440">
    <property type="protein sequence ID" value="XDQ63896.1"/>
    <property type="molecule type" value="Genomic_DNA"/>
</dbReference>
<accession>A0AB39SAG2</accession>
<feature type="region of interest" description="Disordered" evidence="1">
    <location>
        <begin position="1"/>
        <end position="39"/>
    </location>
</feature>
<gene>
    <name evidence="2" type="ORF">AB5J50_25470</name>
</gene>
<name>A0AB39SAG2_9ACTN</name>
<evidence type="ECO:0000313" key="2">
    <source>
        <dbReference type="EMBL" id="XDQ63896.1"/>
    </source>
</evidence>